<evidence type="ECO:0000313" key="1">
    <source>
        <dbReference type="EMBL" id="KAG0453254.1"/>
    </source>
</evidence>
<proteinExistence type="predicted"/>
<protein>
    <submittedName>
        <fullName evidence="1">Uncharacterized protein</fullName>
    </submittedName>
</protein>
<dbReference type="AlphaFoldDB" id="A0A835PK48"/>
<dbReference type="Proteomes" id="UP000636800">
    <property type="component" value="Unassembled WGS sequence"/>
</dbReference>
<reference evidence="1 2" key="1">
    <citation type="journal article" date="2020" name="Nat. Food">
        <title>A phased Vanilla planifolia genome enables genetic improvement of flavour and production.</title>
        <authorList>
            <person name="Hasing T."/>
            <person name="Tang H."/>
            <person name="Brym M."/>
            <person name="Khazi F."/>
            <person name="Huang T."/>
            <person name="Chambers A.H."/>
        </authorList>
    </citation>
    <scope>NUCLEOTIDE SEQUENCE [LARGE SCALE GENOMIC DNA]</scope>
    <source>
        <tissue evidence="1">Leaf</tissue>
    </source>
</reference>
<comment type="caution">
    <text evidence="1">The sequence shown here is derived from an EMBL/GenBank/DDBJ whole genome shotgun (WGS) entry which is preliminary data.</text>
</comment>
<accession>A0A835PK48</accession>
<dbReference type="OrthoDB" id="27923at2759"/>
<name>A0A835PK48_VANPL</name>
<organism evidence="1 2">
    <name type="scientific">Vanilla planifolia</name>
    <name type="common">Vanilla</name>
    <dbReference type="NCBI Taxonomy" id="51239"/>
    <lineage>
        <taxon>Eukaryota</taxon>
        <taxon>Viridiplantae</taxon>
        <taxon>Streptophyta</taxon>
        <taxon>Embryophyta</taxon>
        <taxon>Tracheophyta</taxon>
        <taxon>Spermatophyta</taxon>
        <taxon>Magnoliopsida</taxon>
        <taxon>Liliopsida</taxon>
        <taxon>Asparagales</taxon>
        <taxon>Orchidaceae</taxon>
        <taxon>Vanilloideae</taxon>
        <taxon>Vanilleae</taxon>
        <taxon>Vanilla</taxon>
    </lineage>
</organism>
<dbReference type="EMBL" id="JADCNL010000014">
    <property type="protein sequence ID" value="KAG0453254.1"/>
    <property type="molecule type" value="Genomic_DNA"/>
</dbReference>
<evidence type="ECO:0000313" key="2">
    <source>
        <dbReference type="Proteomes" id="UP000636800"/>
    </source>
</evidence>
<sequence>MEGAEKQTRRQWRIEGWSGEGSRHCFIDLDLSFLPRRLQTVSKKYEKEGFREDIRPTRKIFHKWII</sequence>
<keyword evidence="2" id="KW-1185">Reference proteome</keyword>
<gene>
    <name evidence="1" type="ORF">HPP92_025918</name>
</gene>